<dbReference type="AlphaFoldDB" id="S0FU30"/>
<organism evidence="10 11">
    <name type="scientific">Desulfotignum phosphitoxidans DSM 13687</name>
    <dbReference type="NCBI Taxonomy" id="1286635"/>
    <lineage>
        <taxon>Bacteria</taxon>
        <taxon>Pseudomonadati</taxon>
        <taxon>Thermodesulfobacteriota</taxon>
        <taxon>Desulfobacteria</taxon>
        <taxon>Desulfobacterales</taxon>
        <taxon>Desulfobacteraceae</taxon>
        <taxon>Desulfotignum</taxon>
    </lineage>
</organism>
<dbReference type="Pfam" id="PF02730">
    <property type="entry name" value="AFOR_N"/>
    <property type="match status" value="1"/>
</dbReference>
<name>S0FU30_9BACT</name>
<evidence type="ECO:0000256" key="5">
    <source>
        <dbReference type="ARBA" id="ARBA00023002"/>
    </source>
</evidence>
<evidence type="ECO:0000256" key="8">
    <source>
        <dbReference type="ARBA" id="ARBA00049934"/>
    </source>
</evidence>
<accession>S0FU30</accession>
<dbReference type="SUPFAM" id="SSF48310">
    <property type="entry name" value="Aldehyde ferredoxin oxidoreductase, C-terminal domains"/>
    <property type="match status" value="1"/>
</dbReference>
<evidence type="ECO:0000256" key="2">
    <source>
        <dbReference type="ARBA" id="ARBA00011032"/>
    </source>
</evidence>
<dbReference type="GO" id="GO:0051539">
    <property type="term" value="F:4 iron, 4 sulfur cluster binding"/>
    <property type="evidence" value="ECO:0007669"/>
    <property type="project" value="UniProtKB-KW"/>
</dbReference>
<protein>
    <submittedName>
        <fullName evidence="10">Tungsten-containing aldehyde ferredoxin oxidoreductase Aor</fullName>
        <ecNumber evidence="10">1.2.7.5</ecNumber>
    </submittedName>
</protein>
<proteinExistence type="inferred from homology"/>
<dbReference type="RefSeq" id="WP_006967583.1">
    <property type="nucleotide sequence ID" value="NZ_APJX01000009.1"/>
</dbReference>
<dbReference type="Gene3D" id="3.60.9.10">
    <property type="entry name" value="Aldehyde ferredoxin oxidoreductase, N-terminal domain"/>
    <property type="match status" value="1"/>
</dbReference>
<evidence type="ECO:0000256" key="1">
    <source>
        <dbReference type="ARBA" id="ARBA00001966"/>
    </source>
</evidence>
<dbReference type="OrthoDB" id="9763894at2"/>
<feature type="domain" description="Aldehyde ferredoxin oxidoreductase N-terminal" evidence="9">
    <location>
        <begin position="6"/>
        <end position="206"/>
    </location>
</feature>
<comment type="similarity">
    <text evidence="2">Belongs to the AOR/FOR family.</text>
</comment>
<evidence type="ECO:0000313" key="11">
    <source>
        <dbReference type="Proteomes" id="UP000014216"/>
    </source>
</evidence>
<keyword evidence="6" id="KW-0408">Iron</keyword>
<keyword evidence="5 10" id="KW-0560">Oxidoreductase</keyword>
<dbReference type="GO" id="GO:0009055">
    <property type="term" value="F:electron transfer activity"/>
    <property type="evidence" value="ECO:0007669"/>
    <property type="project" value="InterPro"/>
</dbReference>
<dbReference type="InterPro" id="IPR013983">
    <property type="entry name" value="Ald_Fedxn_OxRdtase_N"/>
</dbReference>
<evidence type="ECO:0000256" key="6">
    <source>
        <dbReference type="ARBA" id="ARBA00023004"/>
    </source>
</evidence>
<dbReference type="InterPro" id="IPR013985">
    <property type="entry name" value="Ald_Fedxn_OxRdtase_dom3"/>
</dbReference>
<dbReference type="InterPro" id="IPR036503">
    <property type="entry name" value="Ald_Fedxn_OxRdtase_N_sf"/>
</dbReference>
<dbReference type="PATRIC" id="fig|1286635.3.peg.3669"/>
<dbReference type="Gene3D" id="1.10.599.10">
    <property type="entry name" value="Aldehyde Ferredoxin Oxidoreductase Protein, subunit A, domain 3"/>
    <property type="match status" value="1"/>
</dbReference>
<keyword evidence="3" id="KW-0004">4Fe-4S</keyword>
<comment type="cofactor">
    <cofactor evidence="8">
        <name>tungstopterin</name>
        <dbReference type="ChEBI" id="CHEBI:30402"/>
    </cofactor>
</comment>
<evidence type="ECO:0000259" key="9">
    <source>
        <dbReference type="SMART" id="SM00790"/>
    </source>
</evidence>
<sequence>MRYAETGVNLEIDLTEGKIDKTETDQRLMKLHLGGNGTAARIIWDRVSPEATAFSPENLLIFSTGLLVGTPVPACNRTMVDTISPQTNFFSHSIFGGYFGPELKHAGYDKIIIHGKAQNLVYLWIHNDKVEIRDASHLKGKGAQETAWIIKEELKDPRIQVAAIGLAGENRLFMSTIEHSNASASRGVGVIMGDKRLKAIAVRGTKDFSVFNPEALFQLCLKHSQDIHASPFNGDLMAIEWNDAFHHDNFAWGNARVRRKGFWNQELEDKWKDYTLKIRDRLQGCYNCPKNCHLVVKPPGRQRYILKCFGKGTWHMAAFKDLTFTFDILALSQEYGVDSYSGPQTIAFAIELFDAGILTDKDLPDFPDDSGDRFYYLLEMLVRRKGIGDVLANGVYAAARQIGNGAEAYDHNTIKKFEQIPLKLGKVNYPYYLMYCTSDKMAINQTEGSFPQDPVKEIADRQQFVDEWISAPERFKKYFMEWEPRTHPSVEAAVNICDWNETMHYVDDALGICAFCSSFRGQFGGGSAYHIYNIPTFINLATGMDMDADDLWQVARRNRNLVRSINISRGLKKGDEKPPENHWKKREPEKEQELLDAYYKFKGWTKEGIPTSPTLQRLGLDDIAKAFIEKGILKGDEDICYVDQSCYSEGRKKEPVTAVRKAENFTLTDYLSKNKEPGR</sequence>
<comment type="caution">
    <text evidence="10">The sequence shown here is derived from an EMBL/GenBank/DDBJ whole genome shotgun (WGS) entry which is preliminary data.</text>
</comment>
<dbReference type="Pfam" id="PF01314">
    <property type="entry name" value="AFOR_C"/>
    <property type="match status" value="1"/>
</dbReference>
<keyword evidence="7" id="KW-0411">Iron-sulfur</keyword>
<dbReference type="Proteomes" id="UP000014216">
    <property type="component" value="Unassembled WGS sequence"/>
</dbReference>
<keyword evidence="4" id="KW-0479">Metal-binding</keyword>
<evidence type="ECO:0000313" key="10">
    <source>
        <dbReference type="EMBL" id="EMS78180.1"/>
    </source>
</evidence>
<dbReference type="PANTHER" id="PTHR30038">
    <property type="entry name" value="ALDEHYDE FERREDOXIN OXIDOREDUCTASE"/>
    <property type="match status" value="1"/>
</dbReference>
<comment type="cofactor">
    <cofactor evidence="1">
        <name>[4Fe-4S] cluster</name>
        <dbReference type="ChEBI" id="CHEBI:49883"/>
    </cofactor>
</comment>
<reference evidence="10 11" key="1">
    <citation type="journal article" date="2013" name="Genome Announc.">
        <title>Draft Genome Sequence of Desulfotignum phosphitoxidans DSM 13687 Strain FiPS-3.</title>
        <authorList>
            <person name="Poehlein A."/>
            <person name="Daniel R."/>
            <person name="Simeonova D.D."/>
        </authorList>
    </citation>
    <scope>NUCLEOTIDE SEQUENCE [LARGE SCALE GENOMIC DNA]</scope>
    <source>
        <strain evidence="10 11">DSM 13687</strain>
    </source>
</reference>
<dbReference type="EMBL" id="APJX01000009">
    <property type="protein sequence ID" value="EMS78180.1"/>
    <property type="molecule type" value="Genomic_DNA"/>
</dbReference>
<dbReference type="InterPro" id="IPR051919">
    <property type="entry name" value="W-dependent_AOR"/>
</dbReference>
<evidence type="ECO:0000256" key="3">
    <source>
        <dbReference type="ARBA" id="ARBA00022485"/>
    </source>
</evidence>
<dbReference type="InterPro" id="IPR013984">
    <property type="entry name" value="Ald_Fedxn_OxRdtase_dom2"/>
</dbReference>
<dbReference type="Gene3D" id="1.10.569.10">
    <property type="entry name" value="Aldehyde Ferredoxin Oxidoreductase Protein, subunit A, domain 2"/>
    <property type="match status" value="1"/>
</dbReference>
<gene>
    <name evidence="10" type="primary">aor</name>
    <name evidence="10" type="ORF">Dpo_9c00120</name>
</gene>
<dbReference type="SMART" id="SM00790">
    <property type="entry name" value="AFOR_N"/>
    <property type="match status" value="1"/>
</dbReference>
<dbReference type="InterPro" id="IPR001203">
    <property type="entry name" value="OxRdtase_Ald_Fedxn_C"/>
</dbReference>
<dbReference type="GO" id="GO:0033726">
    <property type="term" value="F:aldehyde ferredoxin oxidoreductase activity"/>
    <property type="evidence" value="ECO:0007669"/>
    <property type="project" value="UniProtKB-EC"/>
</dbReference>
<keyword evidence="11" id="KW-1185">Reference proteome</keyword>
<evidence type="ECO:0000256" key="7">
    <source>
        <dbReference type="ARBA" id="ARBA00023014"/>
    </source>
</evidence>
<evidence type="ECO:0000256" key="4">
    <source>
        <dbReference type="ARBA" id="ARBA00022723"/>
    </source>
</evidence>
<dbReference type="EC" id="1.2.7.5" evidence="10"/>
<dbReference type="PANTHER" id="PTHR30038:SF0">
    <property type="entry name" value="TUNGSTEN-CONTAINING ALDEHYDE FERREDOXIN OXIDOREDUCTASE"/>
    <property type="match status" value="1"/>
</dbReference>
<dbReference type="InterPro" id="IPR036021">
    <property type="entry name" value="Tungsten_al_ferr_oxy-like_C"/>
</dbReference>
<dbReference type="GO" id="GO:0046872">
    <property type="term" value="F:metal ion binding"/>
    <property type="evidence" value="ECO:0007669"/>
    <property type="project" value="UniProtKB-KW"/>
</dbReference>
<dbReference type="SUPFAM" id="SSF56228">
    <property type="entry name" value="Aldehyde ferredoxin oxidoreductase, N-terminal domain"/>
    <property type="match status" value="1"/>
</dbReference>